<dbReference type="AlphaFoldDB" id="A0A927GHY9"/>
<accession>A0A927GHY9</accession>
<evidence type="ECO:0000313" key="1">
    <source>
        <dbReference type="EMBL" id="MBD2766842.1"/>
    </source>
</evidence>
<dbReference type="RefSeq" id="WP_191003660.1">
    <property type="nucleotide sequence ID" value="NZ_JACXAD010000002.1"/>
</dbReference>
<keyword evidence="2" id="KW-1185">Reference proteome</keyword>
<gene>
    <name evidence="1" type="ORF">IC235_02920</name>
</gene>
<dbReference type="EMBL" id="JACXAD010000002">
    <property type="protein sequence ID" value="MBD2766842.1"/>
    <property type="molecule type" value="Genomic_DNA"/>
</dbReference>
<proteinExistence type="predicted"/>
<sequence>MVRFAARQQLKTSLGQQNADLQITRYGVKVQPHYVLDHLASQYLPHLADRLLDFST</sequence>
<organism evidence="1 2">
    <name type="scientific">Hymenobacter montanus</name>
    <dbReference type="NCBI Taxonomy" id="2771359"/>
    <lineage>
        <taxon>Bacteria</taxon>
        <taxon>Pseudomonadati</taxon>
        <taxon>Bacteroidota</taxon>
        <taxon>Cytophagia</taxon>
        <taxon>Cytophagales</taxon>
        <taxon>Hymenobacteraceae</taxon>
        <taxon>Hymenobacter</taxon>
    </lineage>
</organism>
<dbReference type="Proteomes" id="UP000612233">
    <property type="component" value="Unassembled WGS sequence"/>
</dbReference>
<protein>
    <submittedName>
        <fullName evidence="1">Uncharacterized protein</fullName>
    </submittedName>
</protein>
<reference evidence="1" key="1">
    <citation type="submission" date="2020-09" db="EMBL/GenBank/DDBJ databases">
        <authorList>
            <person name="Kim M.K."/>
        </authorList>
    </citation>
    <scope>NUCLEOTIDE SEQUENCE</scope>
    <source>
        <strain evidence="1">BT664</strain>
    </source>
</reference>
<name>A0A927GHY9_9BACT</name>
<comment type="caution">
    <text evidence="1">The sequence shown here is derived from an EMBL/GenBank/DDBJ whole genome shotgun (WGS) entry which is preliminary data.</text>
</comment>
<evidence type="ECO:0000313" key="2">
    <source>
        <dbReference type="Proteomes" id="UP000612233"/>
    </source>
</evidence>